<organism evidence="1">
    <name type="scientific">Arundo donax</name>
    <name type="common">Giant reed</name>
    <name type="synonym">Donax arundinaceus</name>
    <dbReference type="NCBI Taxonomy" id="35708"/>
    <lineage>
        <taxon>Eukaryota</taxon>
        <taxon>Viridiplantae</taxon>
        <taxon>Streptophyta</taxon>
        <taxon>Embryophyta</taxon>
        <taxon>Tracheophyta</taxon>
        <taxon>Spermatophyta</taxon>
        <taxon>Magnoliopsida</taxon>
        <taxon>Liliopsida</taxon>
        <taxon>Poales</taxon>
        <taxon>Poaceae</taxon>
        <taxon>PACMAD clade</taxon>
        <taxon>Arundinoideae</taxon>
        <taxon>Arundineae</taxon>
        <taxon>Arundo</taxon>
    </lineage>
</organism>
<dbReference type="AlphaFoldDB" id="A0A0A9CZA4"/>
<reference evidence="1" key="1">
    <citation type="submission" date="2014-09" db="EMBL/GenBank/DDBJ databases">
        <authorList>
            <person name="Magalhaes I.L.F."/>
            <person name="Oliveira U."/>
            <person name="Santos F.R."/>
            <person name="Vidigal T.H.D.A."/>
            <person name="Brescovit A.D."/>
            <person name="Santos A.J."/>
        </authorList>
    </citation>
    <scope>NUCLEOTIDE SEQUENCE</scope>
    <source>
        <tissue evidence="1">Shoot tissue taken approximately 20 cm above the soil surface</tissue>
    </source>
</reference>
<reference evidence="1" key="2">
    <citation type="journal article" date="2015" name="Data Brief">
        <title>Shoot transcriptome of the giant reed, Arundo donax.</title>
        <authorList>
            <person name="Barrero R.A."/>
            <person name="Guerrero F.D."/>
            <person name="Moolhuijzen P."/>
            <person name="Goolsby J.A."/>
            <person name="Tidwell J."/>
            <person name="Bellgard S.E."/>
            <person name="Bellgard M.I."/>
        </authorList>
    </citation>
    <scope>NUCLEOTIDE SEQUENCE</scope>
    <source>
        <tissue evidence="1">Shoot tissue taken approximately 20 cm above the soil surface</tissue>
    </source>
</reference>
<evidence type="ECO:0000313" key="1">
    <source>
        <dbReference type="EMBL" id="JAD81619.1"/>
    </source>
</evidence>
<dbReference type="EMBL" id="GBRH01216276">
    <property type="protein sequence ID" value="JAD81619.1"/>
    <property type="molecule type" value="Transcribed_RNA"/>
</dbReference>
<sequence length="48" mass="5739">MSSRCFITHEKKKSFYANVLPCHEVSETQRDSFMFGNMIFDIWQSFTI</sequence>
<accession>A0A0A9CZA4</accession>
<protein>
    <submittedName>
        <fullName evidence="1">Uncharacterized protein</fullName>
    </submittedName>
</protein>
<name>A0A0A9CZA4_ARUDO</name>
<proteinExistence type="predicted"/>